<evidence type="ECO:0000313" key="8">
    <source>
        <dbReference type="Proteomes" id="UP000694429"/>
    </source>
</evidence>
<accession>A0A8C0P7S5</accession>
<evidence type="ECO:0000259" key="6">
    <source>
        <dbReference type="SMART" id="SM00043"/>
    </source>
</evidence>
<keyword evidence="3" id="KW-0789">Thiol protease inhibitor</keyword>
<name>A0A8C0P7S5_CANLF</name>
<dbReference type="SUPFAM" id="SSF54403">
    <property type="entry name" value="Cystatin/monellin"/>
    <property type="match status" value="1"/>
</dbReference>
<dbReference type="InterPro" id="IPR000010">
    <property type="entry name" value="Cystatin_dom"/>
</dbReference>
<dbReference type="FunFam" id="3.10.450.10:FF:000004">
    <property type="entry name" value="Cystatin C"/>
    <property type="match status" value="1"/>
</dbReference>
<dbReference type="Proteomes" id="UP000694429">
    <property type="component" value="Chromosome 23"/>
</dbReference>
<dbReference type="GO" id="GO:0004869">
    <property type="term" value="F:cysteine-type endopeptidase inhibitor activity"/>
    <property type="evidence" value="ECO:0007669"/>
    <property type="project" value="UniProtKB-KW"/>
</dbReference>
<protein>
    <recommendedName>
        <fullName evidence="6">Cystatin domain-containing protein</fullName>
    </recommendedName>
</protein>
<dbReference type="Pfam" id="PF00031">
    <property type="entry name" value="Cystatin"/>
    <property type="match status" value="1"/>
</dbReference>
<feature type="domain" description="Cystatin" evidence="6">
    <location>
        <begin position="192"/>
        <end position="302"/>
    </location>
</feature>
<dbReference type="PANTHER" id="PTHR46186">
    <property type="entry name" value="CYSTATIN"/>
    <property type="match status" value="1"/>
</dbReference>
<evidence type="ECO:0000256" key="1">
    <source>
        <dbReference type="ARBA" id="ARBA00009403"/>
    </source>
</evidence>
<dbReference type="AlphaFoldDB" id="A0A8C0P7S5"/>
<dbReference type="CDD" id="cd00042">
    <property type="entry name" value="CY"/>
    <property type="match status" value="1"/>
</dbReference>
<organism evidence="7 8">
    <name type="scientific">Canis lupus familiaris</name>
    <name type="common">Dog</name>
    <name type="synonym">Canis familiaris</name>
    <dbReference type="NCBI Taxonomy" id="9615"/>
    <lineage>
        <taxon>Eukaryota</taxon>
        <taxon>Metazoa</taxon>
        <taxon>Chordata</taxon>
        <taxon>Craniata</taxon>
        <taxon>Vertebrata</taxon>
        <taxon>Euteleostomi</taxon>
        <taxon>Mammalia</taxon>
        <taxon>Eutheria</taxon>
        <taxon>Laurasiatheria</taxon>
        <taxon>Carnivora</taxon>
        <taxon>Caniformia</taxon>
        <taxon>Canidae</taxon>
        <taxon>Canis</taxon>
    </lineage>
</organism>
<feature type="compositionally biased region" description="Low complexity" evidence="5">
    <location>
        <begin position="126"/>
        <end position="150"/>
    </location>
</feature>
<evidence type="ECO:0000256" key="2">
    <source>
        <dbReference type="ARBA" id="ARBA00022690"/>
    </source>
</evidence>
<proteinExistence type="inferred from homology"/>
<dbReference type="Ensembl" id="ENSCAFT00030040696.1">
    <property type="protein sequence ID" value="ENSCAFP00030035521.1"/>
    <property type="gene ID" value="ENSCAFG00030022161.1"/>
</dbReference>
<feature type="compositionally biased region" description="Basic residues" evidence="5">
    <location>
        <begin position="88"/>
        <end position="97"/>
    </location>
</feature>
<evidence type="ECO:0000256" key="4">
    <source>
        <dbReference type="ARBA" id="ARBA00023157"/>
    </source>
</evidence>
<evidence type="ECO:0000256" key="3">
    <source>
        <dbReference type="ARBA" id="ARBA00022704"/>
    </source>
</evidence>
<dbReference type="InterPro" id="IPR046350">
    <property type="entry name" value="Cystatin_sf"/>
</dbReference>
<feature type="compositionally biased region" description="Gly residues" evidence="5">
    <location>
        <begin position="64"/>
        <end position="83"/>
    </location>
</feature>
<keyword evidence="2" id="KW-0646">Protease inhibitor</keyword>
<dbReference type="PROSITE" id="PS00287">
    <property type="entry name" value="CYSTATIN"/>
    <property type="match status" value="1"/>
</dbReference>
<reference evidence="7" key="2">
    <citation type="submission" date="2025-08" db="UniProtKB">
        <authorList>
            <consortium name="Ensembl"/>
        </authorList>
    </citation>
    <scope>IDENTIFICATION</scope>
</reference>
<dbReference type="PANTHER" id="PTHR46186:SF2">
    <property type="entry name" value="CYSTATIN"/>
    <property type="match status" value="1"/>
</dbReference>
<dbReference type="Gene3D" id="3.10.450.10">
    <property type="match status" value="1"/>
</dbReference>
<feature type="region of interest" description="Disordered" evidence="5">
    <location>
        <begin position="1"/>
        <end position="159"/>
    </location>
</feature>
<sequence length="304" mass="31023">NQAPALGSPGLRPGAEPPGSQEAGLGVARTAGPGRSDSFCESTAGWGAPRPESESEQGPPEGPGPGAAGGGGEAPGRGAGLGGERARRAGRGRGRGRGRGEKSRESGQGFPGEGPAGAGRGRGARSRGAARCLAPSPSSPSSLGRLRSSSACERTMAGPPRSPPLLLAALALALALAAAASPGAGRRGSRPGAVGGAVDADVGEEGVQQALDFAVREYNRASNDAYHSRALRVLRARKQVVSGMNYFLEVEIGRTRCTKSQPNLDNCPFHDQPHLMRKTLCSFQIYTVPWLGKTSLVKSSCQDV</sequence>
<keyword evidence="4" id="KW-1015">Disulfide bond</keyword>
<feature type="compositionally biased region" description="Gly residues" evidence="5">
    <location>
        <begin position="109"/>
        <end position="121"/>
    </location>
</feature>
<evidence type="ECO:0000313" key="7">
    <source>
        <dbReference type="Ensembl" id="ENSCAFP00030035521.1"/>
    </source>
</evidence>
<comment type="similarity">
    <text evidence="1">Belongs to the cystatin family.</text>
</comment>
<dbReference type="InterPro" id="IPR018073">
    <property type="entry name" value="Prot_inh_cystat_CS"/>
</dbReference>
<evidence type="ECO:0000256" key="5">
    <source>
        <dbReference type="SAM" id="MobiDB-lite"/>
    </source>
</evidence>
<reference evidence="7" key="1">
    <citation type="submission" date="2019-03" db="EMBL/GenBank/DDBJ databases">
        <authorList>
            <person name="Warren W.C."/>
            <person name="Johnson G.S."/>
        </authorList>
    </citation>
    <scope>NUCLEOTIDE SEQUENCE [LARGE SCALE GENOMIC DNA]</scope>
    <source>
        <strain evidence="7">Basenji</strain>
    </source>
</reference>
<dbReference type="SMART" id="SM00043">
    <property type="entry name" value="CY"/>
    <property type="match status" value="1"/>
</dbReference>